<dbReference type="RefSeq" id="XP_071900888.1">
    <property type="nucleotide sequence ID" value="XM_072044787.1"/>
</dbReference>
<evidence type="ECO:0000313" key="3">
    <source>
        <dbReference type="RefSeq" id="XP_071900888.1"/>
    </source>
</evidence>
<organism evidence="2 3">
    <name type="scientific">Coffea arabica</name>
    <name type="common">Arabian coffee</name>
    <dbReference type="NCBI Taxonomy" id="13443"/>
    <lineage>
        <taxon>Eukaryota</taxon>
        <taxon>Viridiplantae</taxon>
        <taxon>Streptophyta</taxon>
        <taxon>Embryophyta</taxon>
        <taxon>Tracheophyta</taxon>
        <taxon>Spermatophyta</taxon>
        <taxon>Magnoliopsida</taxon>
        <taxon>eudicotyledons</taxon>
        <taxon>Gunneridae</taxon>
        <taxon>Pentapetalae</taxon>
        <taxon>asterids</taxon>
        <taxon>lamiids</taxon>
        <taxon>Gentianales</taxon>
        <taxon>Rubiaceae</taxon>
        <taxon>Ixoroideae</taxon>
        <taxon>Gardenieae complex</taxon>
        <taxon>Bertiereae - Coffeeae clade</taxon>
        <taxon>Coffeeae</taxon>
        <taxon>Coffea</taxon>
    </lineage>
</organism>
<reference evidence="3" key="1">
    <citation type="submission" date="2025-08" db="UniProtKB">
        <authorList>
            <consortium name="RefSeq"/>
        </authorList>
    </citation>
    <scope>IDENTIFICATION</scope>
    <source>
        <tissue evidence="3">Leaves</tissue>
    </source>
</reference>
<sequence>MRGNSKLAAKYFGPYQVIHRIGKVAYKLQLPAQSRIHPVFHVFAIKEEGGTEGSSNTSTARHLRIELLVVLDRRIVKTKNVAAVQWLVQLWGASPAEATWEDTEDIEQRFLEFQS</sequence>
<feature type="domain" description="Tf2-1-like SH3-like" evidence="1">
    <location>
        <begin position="2"/>
        <end position="46"/>
    </location>
</feature>
<name>A0ABM4U0S3_COFAR</name>
<dbReference type="PANTHER" id="PTHR46148:SF52">
    <property type="entry name" value="OS04G0603800 PROTEIN"/>
    <property type="match status" value="1"/>
</dbReference>
<dbReference type="GeneID" id="140004659"/>
<gene>
    <name evidence="3" type="primary">LOC140004659</name>
</gene>
<accession>A0ABM4U0S3</accession>
<evidence type="ECO:0000313" key="2">
    <source>
        <dbReference type="Proteomes" id="UP001652660"/>
    </source>
</evidence>
<proteinExistence type="predicted"/>
<dbReference type="Proteomes" id="UP001652660">
    <property type="component" value="Chromosome 4c"/>
</dbReference>
<evidence type="ECO:0000259" key="1">
    <source>
        <dbReference type="Pfam" id="PF24626"/>
    </source>
</evidence>
<keyword evidence="2" id="KW-1185">Reference proteome</keyword>
<dbReference type="SUPFAM" id="SSF54160">
    <property type="entry name" value="Chromo domain-like"/>
    <property type="match status" value="1"/>
</dbReference>
<dbReference type="InterPro" id="IPR056924">
    <property type="entry name" value="SH3_Tf2-1"/>
</dbReference>
<dbReference type="InterPro" id="IPR016197">
    <property type="entry name" value="Chromo-like_dom_sf"/>
</dbReference>
<dbReference type="PANTHER" id="PTHR46148">
    <property type="entry name" value="CHROMO DOMAIN-CONTAINING PROTEIN"/>
    <property type="match status" value="1"/>
</dbReference>
<dbReference type="Pfam" id="PF24626">
    <property type="entry name" value="SH3_Tf2-1"/>
    <property type="match status" value="1"/>
</dbReference>
<protein>
    <recommendedName>
        <fullName evidence="1">Tf2-1-like SH3-like domain-containing protein</fullName>
    </recommendedName>
</protein>